<dbReference type="Gene3D" id="3.30.300.110">
    <property type="entry name" value="Met-10+ protein-like domains"/>
    <property type="match status" value="1"/>
</dbReference>
<evidence type="ECO:0000313" key="12">
    <source>
        <dbReference type="EMBL" id="CDF87950.1"/>
    </source>
</evidence>
<comment type="subcellular location">
    <subcellularLocation>
        <location evidence="10">Mitochondrion matrix</location>
    </subcellularLocation>
    <subcellularLocation>
        <location evidence="10">Nucleus</location>
    </subcellularLocation>
    <subcellularLocation>
        <location evidence="10">Cytoplasm</location>
    </subcellularLocation>
    <text evidence="10">Predominantly in the mitochondria and in the nucleus.</text>
</comment>
<dbReference type="GO" id="GO:0005759">
    <property type="term" value="C:mitochondrial matrix"/>
    <property type="evidence" value="ECO:0007669"/>
    <property type="project" value="UniProtKB-SubCell"/>
</dbReference>
<dbReference type="GO" id="GO:0002939">
    <property type="term" value="P:tRNA N1-guanine methylation"/>
    <property type="evidence" value="ECO:0007669"/>
    <property type="project" value="TreeGrafter"/>
</dbReference>
<feature type="binding site" evidence="10">
    <location>
        <position position="261"/>
    </location>
    <ligand>
        <name>S-adenosyl-L-methionine</name>
        <dbReference type="ChEBI" id="CHEBI:59789"/>
    </ligand>
</feature>
<dbReference type="InterPro" id="IPR029063">
    <property type="entry name" value="SAM-dependent_MTases_sf"/>
</dbReference>
<evidence type="ECO:0000313" key="13">
    <source>
        <dbReference type="Proteomes" id="UP000019375"/>
    </source>
</evidence>
<dbReference type="EMBL" id="HG316454">
    <property type="protein sequence ID" value="CDF87950.1"/>
    <property type="molecule type" value="Genomic_DNA"/>
</dbReference>
<name>A0A8J2T4V8_ZYGB2</name>
<dbReference type="GO" id="GO:0005634">
    <property type="term" value="C:nucleus"/>
    <property type="evidence" value="ECO:0007669"/>
    <property type="project" value="UniProtKB-SubCell"/>
</dbReference>
<keyword evidence="2 10" id="KW-0963">Cytoplasm</keyword>
<dbReference type="PANTHER" id="PTHR23245:SF36">
    <property type="entry name" value="TRNA (GUANINE(37)-N1)-METHYLTRANSFERASE"/>
    <property type="match status" value="1"/>
</dbReference>
<comment type="similarity">
    <text evidence="1">Belongs to the class I-like SAM-binding methyltransferase superfamily. TRM5/TYW2 family.</text>
</comment>
<keyword evidence="5 10" id="KW-0949">S-adenosyl-L-methionine</keyword>
<feature type="binding site" evidence="10">
    <location>
        <position position="386"/>
    </location>
    <ligand>
        <name>S-adenosyl-L-methionine</name>
        <dbReference type="ChEBI" id="CHEBI:59789"/>
    </ligand>
</feature>
<comment type="function">
    <text evidence="10">Specifically methylates the N1 position of guanosine-37 in various cytoplasmic and mitochondrial tRNAs. Methylation is not dependent on the nature of the nucleoside 5' of the target nucleoside. This is the first step in the biosynthesis of wybutosine (yW), a modified base adjacent to the anticodon of tRNAs and required for accurate decoding.</text>
</comment>
<evidence type="ECO:0000256" key="3">
    <source>
        <dbReference type="ARBA" id="ARBA00022603"/>
    </source>
</evidence>
<evidence type="ECO:0000259" key="11">
    <source>
        <dbReference type="PROSITE" id="PS51684"/>
    </source>
</evidence>
<keyword evidence="7 10" id="KW-0496">Mitochondrion</keyword>
<dbReference type="EC" id="2.1.1.228" evidence="10"/>
<evidence type="ECO:0000256" key="9">
    <source>
        <dbReference type="ARBA" id="ARBA00047783"/>
    </source>
</evidence>
<dbReference type="InterPro" id="IPR056744">
    <property type="entry name" value="TRM5/TYW2-like_N"/>
</dbReference>
<evidence type="ECO:0000256" key="8">
    <source>
        <dbReference type="ARBA" id="ARBA00023242"/>
    </source>
</evidence>
<accession>A0A8J2T4V8</accession>
<dbReference type="SUPFAM" id="SSF53335">
    <property type="entry name" value="S-adenosyl-L-methionine-dependent methyltransferases"/>
    <property type="match status" value="1"/>
</dbReference>
<evidence type="ECO:0000256" key="7">
    <source>
        <dbReference type="ARBA" id="ARBA00023128"/>
    </source>
</evidence>
<proteinExistence type="inferred from homology"/>
<evidence type="ECO:0000256" key="4">
    <source>
        <dbReference type="ARBA" id="ARBA00022679"/>
    </source>
</evidence>
<evidence type="ECO:0000256" key="6">
    <source>
        <dbReference type="ARBA" id="ARBA00022694"/>
    </source>
</evidence>
<dbReference type="InterPro" id="IPR025792">
    <property type="entry name" value="tRNA_Gua_MeTrfase_euk"/>
</dbReference>
<feature type="binding site" evidence="10">
    <location>
        <begin position="300"/>
        <end position="301"/>
    </location>
    <ligand>
        <name>S-adenosyl-L-methionine</name>
        <dbReference type="ChEBI" id="CHEBI:59789"/>
    </ligand>
</feature>
<comment type="catalytic activity">
    <reaction evidence="9 10">
        <text>guanosine(37) in tRNA + S-adenosyl-L-methionine = N(1)-methylguanosine(37) in tRNA + S-adenosyl-L-homocysteine + H(+)</text>
        <dbReference type="Rhea" id="RHEA:36899"/>
        <dbReference type="Rhea" id="RHEA-COMP:10145"/>
        <dbReference type="Rhea" id="RHEA-COMP:10147"/>
        <dbReference type="ChEBI" id="CHEBI:15378"/>
        <dbReference type="ChEBI" id="CHEBI:57856"/>
        <dbReference type="ChEBI" id="CHEBI:59789"/>
        <dbReference type="ChEBI" id="CHEBI:73542"/>
        <dbReference type="ChEBI" id="CHEBI:74269"/>
        <dbReference type="EC" id="2.1.1.228"/>
    </reaction>
</comment>
<dbReference type="Gene3D" id="3.40.50.150">
    <property type="entry name" value="Vaccinia Virus protein VP39"/>
    <property type="match status" value="1"/>
</dbReference>
<dbReference type="OrthoDB" id="408788at2759"/>
<reference evidence="13" key="1">
    <citation type="journal article" date="2013" name="Genome Announc.">
        <title>Genome sequence of the food spoilage yeast Zygosaccharomyces bailii CLIB 213(T).</title>
        <authorList>
            <person name="Galeote V."/>
            <person name="Bigey F."/>
            <person name="Devillers H."/>
            <person name="Neuveglise C."/>
            <person name="Dequin S."/>
        </authorList>
    </citation>
    <scope>NUCLEOTIDE SEQUENCE [LARGE SCALE GENOMIC DNA]</scope>
    <source>
        <strain evidence="13">CLIB 213 / ATCC 58445 / CBS 680 / CCRC 21525 / NBRC 1098 / NCYC 1416 / NRRL Y-2227</strain>
    </source>
</reference>
<dbReference type="AlphaFoldDB" id="A0A8J2T4V8"/>
<dbReference type="Pfam" id="PF25133">
    <property type="entry name" value="TYW2_N_2"/>
    <property type="match status" value="1"/>
</dbReference>
<dbReference type="HAMAP" id="MF_03152">
    <property type="entry name" value="TRM5"/>
    <property type="match status" value="1"/>
</dbReference>
<dbReference type="Proteomes" id="UP000019375">
    <property type="component" value="Unassembled WGS sequence"/>
</dbReference>
<dbReference type="Pfam" id="PF02475">
    <property type="entry name" value="TRM5-TYW2_MTfase"/>
    <property type="match status" value="1"/>
</dbReference>
<protein>
    <recommendedName>
        <fullName evidence="10">tRNA (guanine(37)-N1)-methyltransferase</fullName>
        <ecNumber evidence="10">2.1.1.228</ecNumber>
    </recommendedName>
    <alternativeName>
        <fullName evidence="10">M1G-methyltransferase</fullName>
    </alternativeName>
    <alternativeName>
        <fullName evidence="10">tRNA [GM37] methyltransferase</fullName>
    </alternativeName>
    <alternativeName>
        <fullName evidence="10">tRNA methyltransferase 5</fullName>
    </alternativeName>
</protein>
<keyword evidence="4 10" id="KW-0808">Transferase</keyword>
<evidence type="ECO:0000256" key="10">
    <source>
        <dbReference type="HAMAP-Rule" id="MF_03152"/>
    </source>
</evidence>
<feature type="domain" description="SAM-dependent methyltransferase TRM5/TYW2-type" evidence="11">
    <location>
        <begin position="171"/>
        <end position="479"/>
    </location>
</feature>
<keyword evidence="6 10" id="KW-0819">tRNA processing</keyword>
<dbReference type="PANTHER" id="PTHR23245">
    <property type="entry name" value="TRNA METHYLTRANSFERASE"/>
    <property type="match status" value="1"/>
</dbReference>
<keyword evidence="13" id="KW-1185">Reference proteome</keyword>
<organism evidence="12 13">
    <name type="scientific">Zygosaccharomyces bailii (strain CLIB 213 / ATCC 58445 / CBS 680 / BCRC 21525 / NBRC 1098 / NCYC 1416 / NRRL Y-2227)</name>
    <dbReference type="NCBI Taxonomy" id="1333698"/>
    <lineage>
        <taxon>Eukaryota</taxon>
        <taxon>Fungi</taxon>
        <taxon>Dikarya</taxon>
        <taxon>Ascomycota</taxon>
        <taxon>Saccharomycotina</taxon>
        <taxon>Saccharomycetes</taxon>
        <taxon>Saccharomycetales</taxon>
        <taxon>Saccharomycetaceae</taxon>
        <taxon>Zygosaccharomyces</taxon>
    </lineage>
</organism>
<evidence type="ECO:0000256" key="2">
    <source>
        <dbReference type="ARBA" id="ARBA00022490"/>
    </source>
</evidence>
<gene>
    <name evidence="10" type="primary">TRM5</name>
    <name evidence="12" type="ORF">BN860_18140g</name>
</gene>
<feature type="binding site" evidence="10">
    <location>
        <begin position="328"/>
        <end position="329"/>
    </location>
    <ligand>
        <name>S-adenosyl-L-methionine</name>
        <dbReference type="ChEBI" id="CHEBI:59789"/>
    </ligand>
</feature>
<keyword evidence="8 10" id="KW-0539">Nucleus</keyword>
<comment type="similarity">
    <text evidence="10">Belongs to the TRM5 / TYW2 family.</text>
</comment>
<evidence type="ECO:0000256" key="1">
    <source>
        <dbReference type="ARBA" id="ARBA00009775"/>
    </source>
</evidence>
<dbReference type="GO" id="GO:0052906">
    <property type="term" value="F:tRNA (guanine(37)-N1)-methyltransferase activity"/>
    <property type="evidence" value="ECO:0007669"/>
    <property type="project" value="UniProtKB-UniRule"/>
</dbReference>
<dbReference type="InterPro" id="IPR030382">
    <property type="entry name" value="MeTrfase_TRM5/TYW2"/>
</dbReference>
<dbReference type="GO" id="GO:0070901">
    <property type="term" value="P:mitochondrial tRNA methylation"/>
    <property type="evidence" value="ECO:0007669"/>
    <property type="project" value="TreeGrafter"/>
</dbReference>
<dbReference type="FunFam" id="3.30.300.110:FF:000001">
    <property type="entry name" value="tRNA (guanine(37)-N1)-methyltransferase"/>
    <property type="match status" value="1"/>
</dbReference>
<comment type="subunit">
    <text evidence="10">Monomer.</text>
</comment>
<keyword evidence="3 10" id="KW-0489">Methyltransferase</keyword>
<dbReference type="PROSITE" id="PS51684">
    <property type="entry name" value="SAM_MT_TRM5_TYW2"/>
    <property type="match status" value="1"/>
</dbReference>
<dbReference type="InterPro" id="IPR056743">
    <property type="entry name" value="TRM5-TYW2-like_MTfase"/>
</dbReference>
<evidence type="ECO:0000256" key="5">
    <source>
        <dbReference type="ARBA" id="ARBA00022691"/>
    </source>
</evidence>
<sequence length="484" mass="56010">MRIRYIFNQSTRRQIMNSTLTTFKFQPPVNRDMRTLDRSFFVVKVPLCVVRFPDPKNISLFSKEFKDYILRVPRIPHVVKLSTLSEVTPQDGKTLACDNKIVSKGVLLNDNIRTVQEAYKELPQEAMDFLKNSEAELLPYEKVLDYNFWKAEEILRAVLPLDLLDEIPTGFTVTGHIAHLNLREEFKPYDSLIGQVILDKNNKIETVVDKVSSIATKFRTFPMKVIAGRDDSLVVEQRESDCVFRFDFSKVYWNSRLHTEHDRLVSKYFQPGQVVCDVFAGVGPFAIPAGKKHVFVLANDLNPESFKYLQENIKLNKVDPFVEPFDLDGAQFIQQSPQLLEKWANRVGKVSIQLNKRKRQKKEDQHGAPSIKEFSIPLEIHHYVMNLPDSSITFLHYFKGLFNGSCIKNLPWIHIHCFEKHGTDEEPTMDELHERVHKRILRELSVDDSTLPLNQISIHLVRKVSPTKPMFCASFQLPKSVARN</sequence>